<proteinExistence type="predicted"/>
<dbReference type="Proteomes" id="UP000531594">
    <property type="component" value="Unassembled WGS sequence"/>
</dbReference>
<evidence type="ECO:0000313" key="2">
    <source>
        <dbReference type="Proteomes" id="UP000531594"/>
    </source>
</evidence>
<keyword evidence="2" id="KW-1185">Reference proteome</keyword>
<name>A0A7X0LX62_9BACI</name>
<dbReference type="RefSeq" id="WP_281391877.1">
    <property type="nucleotide sequence ID" value="NZ_JACHGK010000021.1"/>
</dbReference>
<dbReference type="AlphaFoldDB" id="A0A7X0LX62"/>
<gene>
    <name evidence="1" type="ORF">HNR53_004113</name>
</gene>
<comment type="caution">
    <text evidence="1">The sequence shown here is derived from an EMBL/GenBank/DDBJ whole genome shotgun (WGS) entry which is preliminary data.</text>
</comment>
<organism evidence="1 2">
    <name type="scientific">Bacillus benzoevorans</name>
    <dbReference type="NCBI Taxonomy" id="1456"/>
    <lineage>
        <taxon>Bacteria</taxon>
        <taxon>Bacillati</taxon>
        <taxon>Bacillota</taxon>
        <taxon>Bacilli</taxon>
        <taxon>Bacillales</taxon>
        <taxon>Bacillaceae</taxon>
        <taxon>Bacillus</taxon>
    </lineage>
</organism>
<accession>A0A7X0LX62</accession>
<reference evidence="1 2" key="1">
    <citation type="submission" date="2020-08" db="EMBL/GenBank/DDBJ databases">
        <title>Genomic Encyclopedia of Type Strains, Phase IV (KMG-IV): sequencing the most valuable type-strain genomes for metagenomic binning, comparative biology and taxonomic classification.</title>
        <authorList>
            <person name="Goeker M."/>
        </authorList>
    </citation>
    <scope>NUCLEOTIDE SEQUENCE [LARGE SCALE GENOMIC DNA]</scope>
    <source>
        <strain evidence="1 2">DSM 5391</strain>
    </source>
</reference>
<protein>
    <submittedName>
        <fullName evidence="1">Uncharacterized protein</fullName>
    </submittedName>
</protein>
<sequence length="43" mass="5349">MKTFILNMEWIENDFNHSKEYMAEQVLKLVSLQTDRVYVKWRN</sequence>
<dbReference type="EMBL" id="JACHGK010000021">
    <property type="protein sequence ID" value="MBB6447433.1"/>
    <property type="molecule type" value="Genomic_DNA"/>
</dbReference>
<evidence type="ECO:0000313" key="1">
    <source>
        <dbReference type="EMBL" id="MBB6447433.1"/>
    </source>
</evidence>